<feature type="transmembrane region" description="Helical" evidence="2">
    <location>
        <begin position="134"/>
        <end position="156"/>
    </location>
</feature>
<feature type="transmembrane region" description="Helical" evidence="2">
    <location>
        <begin position="12"/>
        <end position="32"/>
    </location>
</feature>
<dbReference type="STRING" id="1073328.SAMN05216294_0939"/>
<organism evidence="3 4">
    <name type="scientific">Flagellimonas zhangzhouensis</name>
    <dbReference type="NCBI Taxonomy" id="1073328"/>
    <lineage>
        <taxon>Bacteria</taxon>
        <taxon>Pseudomonadati</taxon>
        <taxon>Bacteroidota</taxon>
        <taxon>Flavobacteriia</taxon>
        <taxon>Flavobacteriales</taxon>
        <taxon>Flavobacteriaceae</taxon>
        <taxon>Flagellimonas</taxon>
    </lineage>
</organism>
<evidence type="ECO:0000256" key="1">
    <source>
        <dbReference type="SAM" id="MobiDB-lite"/>
    </source>
</evidence>
<dbReference type="Proteomes" id="UP000199592">
    <property type="component" value="Unassembled WGS sequence"/>
</dbReference>
<dbReference type="InterPro" id="IPR005625">
    <property type="entry name" value="PepSY-ass_TM"/>
</dbReference>
<evidence type="ECO:0000256" key="2">
    <source>
        <dbReference type="SAM" id="Phobius"/>
    </source>
</evidence>
<reference evidence="4" key="1">
    <citation type="submission" date="2016-10" db="EMBL/GenBank/DDBJ databases">
        <authorList>
            <person name="Varghese N."/>
            <person name="Submissions S."/>
        </authorList>
    </citation>
    <scope>NUCLEOTIDE SEQUENCE [LARGE SCALE GENOMIC DNA]</scope>
    <source>
        <strain evidence="4">DSM 25030</strain>
    </source>
</reference>
<keyword evidence="4" id="KW-1185">Reference proteome</keyword>
<dbReference type="RefSeq" id="WP_090293172.1">
    <property type="nucleotide sequence ID" value="NZ_FNKI01000001.1"/>
</dbReference>
<dbReference type="OrthoDB" id="111691at2"/>
<keyword evidence="2" id="KW-1133">Transmembrane helix</keyword>
<dbReference type="Pfam" id="PF03929">
    <property type="entry name" value="PepSY_TM"/>
    <property type="match status" value="1"/>
</dbReference>
<accession>A0A1H2WLL5</accession>
<feature type="transmembrane region" description="Helical" evidence="2">
    <location>
        <begin position="328"/>
        <end position="348"/>
    </location>
</feature>
<evidence type="ECO:0000313" key="4">
    <source>
        <dbReference type="Proteomes" id="UP000199592"/>
    </source>
</evidence>
<keyword evidence="2" id="KW-0812">Transmembrane</keyword>
<evidence type="ECO:0000313" key="3">
    <source>
        <dbReference type="EMBL" id="SDW81144.1"/>
    </source>
</evidence>
<proteinExistence type="predicted"/>
<dbReference type="PANTHER" id="PTHR34219">
    <property type="entry name" value="IRON-REGULATED INNER MEMBRANE PROTEIN-RELATED"/>
    <property type="match status" value="1"/>
</dbReference>
<gene>
    <name evidence="3" type="ORF">SAMN04487892_2319</name>
</gene>
<feature type="transmembrane region" description="Helical" evidence="2">
    <location>
        <begin position="186"/>
        <end position="206"/>
    </location>
</feature>
<dbReference type="EMBL" id="FNMY01000003">
    <property type="protein sequence ID" value="SDW81144.1"/>
    <property type="molecule type" value="Genomic_DNA"/>
</dbReference>
<name>A0A1H2WLL5_9FLAO</name>
<feature type="region of interest" description="Disordered" evidence="1">
    <location>
        <begin position="353"/>
        <end position="398"/>
    </location>
</feature>
<keyword evidence="2" id="KW-0472">Membrane</keyword>
<dbReference type="AlphaFoldDB" id="A0A1H2WLL5"/>
<sequence>MNRTIRKIHLWLGLTCGLIASFSGLTGSLYVWQPELSAFLNPDLLQVEDFGNLDDRTIMETTASLVAIHGDSINSMFLPYREQQTISITFNNGKTSYYHPETHAYLGKKSASIRFFENLLVLHRTLGIPTFGKYIVGTSAIIFFLFLLTSGFYIWATSYRNNLKEGFTIQWKGKRKKINFDLHKTFGAYFMVPLLIMALSGSYFTYNSYYKSALGLFDGKRDSTGLEAPRPWAHGDSPRLLDYLSKTNESYALRAIHFPKNGTDHYRLRYIKERFITSGLRRTKEVELDANGHVTVVSDFRTDPNSNRMATQFYPIHIGEMAGTIGRILVFVSGLVPLLLFLTGLNIYRNKKRRKTGKKNGMQNSPQSQLHHIPTLGPENRGGEDQLRLFSGNKQRDA</sequence>
<protein>
    <submittedName>
        <fullName evidence="3">Uncharacterized iron-regulated membrane protein</fullName>
    </submittedName>
</protein>